<dbReference type="KEGG" id="ruj:E5Z56_05675"/>
<dbReference type="EMBL" id="CP039381">
    <property type="protein sequence ID" value="QCT06882.1"/>
    <property type="molecule type" value="Genomic_DNA"/>
</dbReference>
<gene>
    <name evidence="2" type="ORF">E5Z56_05675</name>
</gene>
<dbReference type="InterPro" id="IPR010359">
    <property type="entry name" value="IrrE_HExxH"/>
</dbReference>
<dbReference type="InterPro" id="IPR052345">
    <property type="entry name" value="Rad_response_metalloprotease"/>
</dbReference>
<dbReference type="OrthoDB" id="9816277at2"/>
<protein>
    <submittedName>
        <fullName evidence="2">ImmA/IrrE family metallo-endopeptidase</fullName>
    </submittedName>
</protein>
<proteinExistence type="predicted"/>
<reference evidence="2 3" key="1">
    <citation type="submission" date="2019-04" db="EMBL/GenBank/DDBJ databases">
        <authorList>
            <person name="Embree M."/>
            <person name="Gaffney J.R."/>
        </authorList>
    </citation>
    <scope>NUCLEOTIDE SEQUENCE [LARGE SCALE GENOMIC DNA]</scope>
    <source>
        <strain evidence="2 3">JE7A12</strain>
    </source>
</reference>
<dbReference type="AlphaFoldDB" id="A0A4P8XW14"/>
<accession>A0A4P8XW14</accession>
<organism evidence="2 3">
    <name type="scientific">Ruminococcus bovis</name>
    <dbReference type="NCBI Taxonomy" id="2564099"/>
    <lineage>
        <taxon>Bacteria</taxon>
        <taxon>Bacillati</taxon>
        <taxon>Bacillota</taxon>
        <taxon>Clostridia</taxon>
        <taxon>Eubacteriales</taxon>
        <taxon>Oscillospiraceae</taxon>
        <taxon>Ruminococcus</taxon>
    </lineage>
</organism>
<evidence type="ECO:0000259" key="1">
    <source>
        <dbReference type="Pfam" id="PF06114"/>
    </source>
</evidence>
<dbReference type="Gene3D" id="1.10.10.2910">
    <property type="match status" value="1"/>
</dbReference>
<sequence length="181" mass="21104">MIDSFYIYSKATEMVKQTGTRNPMKIASEIGVMLRYSEELDKLLGLYTYRWKHRIILLNDKMEEIMARMVCAHELGHDALHRDIAKGDGLKEFVLFNMKDTTEYEANAFAAHLIIDNDDIYSMSKEKYDVVQMAKMLNVNINLVLIKLQELNKLGYDFRVPCEADSFFFRKPKTLTSNELN</sequence>
<dbReference type="Pfam" id="PF06114">
    <property type="entry name" value="Peptidase_M78"/>
    <property type="match status" value="1"/>
</dbReference>
<name>A0A4P8XW14_9FIRM</name>
<feature type="domain" description="IrrE N-terminal-like" evidence="1">
    <location>
        <begin position="38"/>
        <end position="148"/>
    </location>
</feature>
<dbReference type="RefSeq" id="WP_138156962.1">
    <property type="nucleotide sequence ID" value="NZ_CP039381.1"/>
</dbReference>
<dbReference type="PANTHER" id="PTHR43236:SF1">
    <property type="entry name" value="BLL7220 PROTEIN"/>
    <property type="match status" value="1"/>
</dbReference>
<keyword evidence="3" id="KW-1185">Reference proteome</keyword>
<dbReference type="PANTHER" id="PTHR43236">
    <property type="entry name" value="ANTITOXIN HIGA1"/>
    <property type="match status" value="1"/>
</dbReference>
<evidence type="ECO:0000313" key="3">
    <source>
        <dbReference type="Proteomes" id="UP000301475"/>
    </source>
</evidence>
<dbReference type="Proteomes" id="UP000301475">
    <property type="component" value="Chromosome"/>
</dbReference>
<evidence type="ECO:0000313" key="2">
    <source>
        <dbReference type="EMBL" id="QCT06882.1"/>
    </source>
</evidence>